<dbReference type="Gene3D" id="3.20.20.140">
    <property type="entry name" value="Metal-dependent hydrolases"/>
    <property type="match status" value="1"/>
</dbReference>
<reference evidence="4" key="1">
    <citation type="journal article" date="2014" name="BMC Genomics">
        <title>Genome sequencing of two Neorhizobium galegae strains reveals a noeT gene responsible for the unusual acetylation of the nodulation factors.</title>
        <authorList>
            <person name="Osterman J."/>
            <person name="Marsh J."/>
            <person name="Laine P.K."/>
            <person name="Zeng Z."/>
            <person name="Alatalo E."/>
            <person name="Sullivan J.T."/>
            <person name="Young J.P."/>
            <person name="Thomas-Oates J."/>
            <person name="Paulin L."/>
            <person name="Lindstrom K."/>
        </authorList>
    </citation>
    <scope>NUCLEOTIDE SEQUENCE [LARGE SCALE GENOMIC DNA]</scope>
    <source>
        <strain evidence="4">HAMBI 540</strain>
    </source>
</reference>
<evidence type="ECO:0000256" key="1">
    <source>
        <dbReference type="ARBA" id="ARBA00038310"/>
    </source>
</evidence>
<dbReference type="PATRIC" id="fig|1028800.3.peg.5125"/>
<organism evidence="3 4">
    <name type="scientific">Neorhizobium galegae bv. orientalis str. HAMBI 540</name>
    <dbReference type="NCBI Taxonomy" id="1028800"/>
    <lineage>
        <taxon>Bacteria</taxon>
        <taxon>Pseudomonadati</taxon>
        <taxon>Pseudomonadota</taxon>
        <taxon>Alphaproteobacteria</taxon>
        <taxon>Hyphomicrobiales</taxon>
        <taxon>Rhizobiaceae</taxon>
        <taxon>Rhizobium/Agrobacterium group</taxon>
        <taxon>Neorhizobium</taxon>
    </lineage>
</organism>
<keyword evidence="3" id="KW-0614">Plasmid</keyword>
<feature type="domain" description="Amidohydrolase-related" evidence="2">
    <location>
        <begin position="3"/>
        <end position="270"/>
    </location>
</feature>
<accession>A0A068SYB3</accession>
<dbReference type="PANTHER" id="PTHR43569:SF2">
    <property type="entry name" value="AMIDOHYDROLASE-RELATED DOMAIN-CONTAINING PROTEIN"/>
    <property type="match status" value="1"/>
</dbReference>
<dbReference type="RefSeq" id="WP_041364558.1">
    <property type="nucleotide sequence ID" value="NZ_HG938354.1"/>
</dbReference>
<dbReference type="InterPro" id="IPR006680">
    <property type="entry name" value="Amidohydro-rel"/>
</dbReference>
<sequence>MRIDAHQHFWRIADRVGQWPPPELQAIRRDFMPDDMRPLLDAAGVDGTVLVQTMESEADTTFLLDLADRTPFILGVVGWTDMKAPGAPAAIARLARHPKLKGLRPMLQDIADDHWIGDPALDAAVAAMLEHHLVFDALVLPRHLEPLLGFTRRHPDLPIVIDHGAKPPISEGRFIDWYARMKVLAELPNVHCKLSGLLTEAGDQKPQAVRPYAETIFDLFGPARVIWGSDWPVLRLAGDYQAWLDQCLDIVPADAHGEVFGGSAQRFYRLGA</sequence>
<proteinExistence type="inferred from homology"/>
<dbReference type="EMBL" id="HG938354">
    <property type="protein sequence ID" value="CDN51183.1"/>
    <property type="molecule type" value="Genomic_DNA"/>
</dbReference>
<dbReference type="GeneID" id="24260267"/>
<keyword evidence="4" id="KW-1185">Reference proteome</keyword>
<dbReference type="SUPFAM" id="SSF51556">
    <property type="entry name" value="Metallo-dependent hydrolases"/>
    <property type="match status" value="1"/>
</dbReference>
<dbReference type="Pfam" id="PF04909">
    <property type="entry name" value="Amidohydro_2"/>
    <property type="match status" value="1"/>
</dbReference>
<evidence type="ECO:0000313" key="4">
    <source>
        <dbReference type="Proteomes" id="UP000028181"/>
    </source>
</evidence>
<dbReference type="HOGENOM" id="CLU_044590_3_0_5"/>
<keyword evidence="3" id="KW-0378">Hydrolase</keyword>
<dbReference type="InterPro" id="IPR052350">
    <property type="entry name" value="Metallo-dep_Lactonases"/>
</dbReference>
<dbReference type="KEGG" id="ngg:RG540_PA05050"/>
<dbReference type="GO" id="GO:0016787">
    <property type="term" value="F:hydrolase activity"/>
    <property type="evidence" value="ECO:0007669"/>
    <property type="project" value="UniProtKB-KW"/>
</dbReference>
<comment type="similarity">
    <text evidence="1">Belongs to the metallo-dependent hydrolases superfamily.</text>
</comment>
<geneLocation type="plasmid" evidence="4">
    <name>II</name>
</geneLocation>
<dbReference type="AlphaFoldDB" id="A0A068SYB3"/>
<dbReference type="OrthoDB" id="9787654at2"/>
<evidence type="ECO:0000259" key="2">
    <source>
        <dbReference type="Pfam" id="PF04909"/>
    </source>
</evidence>
<dbReference type="eggNOG" id="COG3618">
    <property type="taxonomic scope" value="Bacteria"/>
</dbReference>
<evidence type="ECO:0000313" key="3">
    <source>
        <dbReference type="EMBL" id="CDN51183.1"/>
    </source>
</evidence>
<gene>
    <name evidence="3" type="ORF">RG540_PA05050</name>
</gene>
<dbReference type="Proteomes" id="UP000028181">
    <property type="component" value="Plasmid pHAMBI540a"/>
</dbReference>
<dbReference type="InterPro" id="IPR032466">
    <property type="entry name" value="Metal_Hydrolase"/>
</dbReference>
<dbReference type="PANTHER" id="PTHR43569">
    <property type="entry name" value="AMIDOHYDROLASE"/>
    <property type="match status" value="1"/>
</dbReference>
<name>A0A068SYB3_NEOGA</name>
<protein>
    <submittedName>
        <fullName evidence="3">Amidohydrolase 2</fullName>
    </submittedName>
</protein>